<feature type="compositionally biased region" description="Basic and acidic residues" evidence="1">
    <location>
        <begin position="1"/>
        <end position="28"/>
    </location>
</feature>
<organism evidence="3 4">
    <name type="scientific">Albidovulum marisflavi</name>
    <dbReference type="NCBI Taxonomy" id="2984159"/>
    <lineage>
        <taxon>Bacteria</taxon>
        <taxon>Pseudomonadati</taxon>
        <taxon>Pseudomonadota</taxon>
        <taxon>Alphaproteobacteria</taxon>
        <taxon>Rhodobacterales</taxon>
        <taxon>Paracoccaceae</taxon>
        <taxon>Albidovulum</taxon>
    </lineage>
</organism>
<proteinExistence type="predicted"/>
<dbReference type="SMART" id="SM00749">
    <property type="entry name" value="BON"/>
    <property type="match status" value="1"/>
</dbReference>
<dbReference type="InterPro" id="IPR007055">
    <property type="entry name" value="BON_dom"/>
</dbReference>
<evidence type="ECO:0000259" key="2">
    <source>
        <dbReference type="PROSITE" id="PS50914"/>
    </source>
</evidence>
<gene>
    <name evidence="3" type="ORF">OEW28_10685</name>
</gene>
<comment type="caution">
    <text evidence="3">The sequence shown here is derived from an EMBL/GenBank/DDBJ whole genome shotgun (WGS) entry which is preliminary data.</text>
</comment>
<evidence type="ECO:0000313" key="4">
    <source>
        <dbReference type="Proteomes" id="UP001652542"/>
    </source>
</evidence>
<dbReference type="PROSITE" id="PS50914">
    <property type="entry name" value="BON"/>
    <property type="match status" value="1"/>
</dbReference>
<evidence type="ECO:0000313" key="3">
    <source>
        <dbReference type="EMBL" id="MCV2869092.1"/>
    </source>
</evidence>
<dbReference type="RefSeq" id="WP_263734748.1">
    <property type="nucleotide sequence ID" value="NZ_JAOWKY010000002.1"/>
</dbReference>
<accession>A0ABT2ZDK1</accession>
<feature type="domain" description="BON" evidence="2">
    <location>
        <begin position="128"/>
        <end position="196"/>
    </location>
</feature>
<sequence length="201" mass="22358">MAQDRKRGREGAGTRPEDRDPARWRQEALRQQTIRHQMESRGVWGSTSHPRAPETHGNRQADQPLYRMAGDFAGPFYGAPYSDEETGASSGFRQRRPRGRLQSGWKTLGGDLEQEDHTGKGPRGYVRSDDRIREDVNENLTADPDLDATDVAVSVAEGEVTLEGEVDSKFAKRCAEDCADSVAGVRHVQNNLRARLSTPRG</sequence>
<keyword evidence="4" id="KW-1185">Reference proteome</keyword>
<name>A0ABT2ZDK1_9RHOB</name>
<dbReference type="InterPro" id="IPR051686">
    <property type="entry name" value="Lipoprotein_DolP"/>
</dbReference>
<dbReference type="InterPro" id="IPR014004">
    <property type="entry name" value="Transpt-assoc_nodulatn_dom_bac"/>
</dbReference>
<dbReference type="Proteomes" id="UP001652542">
    <property type="component" value="Unassembled WGS sequence"/>
</dbReference>
<protein>
    <submittedName>
        <fullName evidence="3">BON domain-containing protein</fullName>
    </submittedName>
</protein>
<dbReference type="Pfam" id="PF04972">
    <property type="entry name" value="BON"/>
    <property type="match status" value="1"/>
</dbReference>
<reference evidence="3 4" key="1">
    <citation type="submission" date="2022-10" db="EMBL/GenBank/DDBJ databases">
        <title>Defluviimonas sp. nov., isolated from ocean surface water.</title>
        <authorList>
            <person name="He W."/>
            <person name="Wang L."/>
            <person name="Zhang D.-F."/>
        </authorList>
    </citation>
    <scope>NUCLEOTIDE SEQUENCE [LARGE SCALE GENOMIC DNA]</scope>
    <source>
        <strain evidence="3 4">WL0002</strain>
    </source>
</reference>
<evidence type="ECO:0000256" key="1">
    <source>
        <dbReference type="SAM" id="MobiDB-lite"/>
    </source>
</evidence>
<dbReference type="EMBL" id="JAOWKY010000002">
    <property type="protein sequence ID" value="MCV2869092.1"/>
    <property type="molecule type" value="Genomic_DNA"/>
</dbReference>
<feature type="region of interest" description="Disordered" evidence="1">
    <location>
        <begin position="1"/>
        <end position="132"/>
    </location>
</feature>
<dbReference type="Gene3D" id="3.30.1340.30">
    <property type="match status" value="1"/>
</dbReference>
<dbReference type="PANTHER" id="PTHR34606">
    <property type="entry name" value="BON DOMAIN-CONTAINING PROTEIN"/>
    <property type="match status" value="1"/>
</dbReference>
<dbReference type="PANTHER" id="PTHR34606:SF15">
    <property type="entry name" value="BON DOMAIN-CONTAINING PROTEIN"/>
    <property type="match status" value="1"/>
</dbReference>